<evidence type="ECO:0000313" key="2">
    <source>
        <dbReference type="EMBL" id="CAI9112424.1"/>
    </source>
</evidence>
<sequence>MRRKMTMMMRKKEDDDDDDIHEEKPTIFQKNMDPEYTSSNQDHCYDDKNNEETFPISATMLFDSKPQKMELMESNQDIKIPSYAIAAGDDVTEINYSTKSSSSSLSNLMDGANASADNQKTTTLSDDSSVEEHFYWFDDYNENSSFWAQLSALEQIIQPH</sequence>
<feature type="region of interest" description="Disordered" evidence="1">
    <location>
        <begin position="98"/>
        <end position="125"/>
    </location>
</feature>
<evidence type="ECO:0000313" key="3">
    <source>
        <dbReference type="Proteomes" id="UP001161247"/>
    </source>
</evidence>
<feature type="compositionally biased region" description="Polar residues" evidence="1">
    <location>
        <begin position="115"/>
        <end position="125"/>
    </location>
</feature>
<keyword evidence="3" id="KW-1185">Reference proteome</keyword>
<dbReference type="EMBL" id="OX459124">
    <property type="protein sequence ID" value="CAI9112424.1"/>
    <property type="molecule type" value="Genomic_DNA"/>
</dbReference>
<evidence type="ECO:0000256" key="1">
    <source>
        <dbReference type="SAM" id="MobiDB-lite"/>
    </source>
</evidence>
<dbReference type="Proteomes" id="UP001161247">
    <property type="component" value="Chromosome 7"/>
</dbReference>
<name>A0AAV1E057_OLDCO</name>
<dbReference type="AlphaFoldDB" id="A0AAV1E057"/>
<organism evidence="2 3">
    <name type="scientific">Oldenlandia corymbosa var. corymbosa</name>
    <dbReference type="NCBI Taxonomy" id="529605"/>
    <lineage>
        <taxon>Eukaryota</taxon>
        <taxon>Viridiplantae</taxon>
        <taxon>Streptophyta</taxon>
        <taxon>Embryophyta</taxon>
        <taxon>Tracheophyta</taxon>
        <taxon>Spermatophyta</taxon>
        <taxon>Magnoliopsida</taxon>
        <taxon>eudicotyledons</taxon>
        <taxon>Gunneridae</taxon>
        <taxon>Pentapetalae</taxon>
        <taxon>asterids</taxon>
        <taxon>lamiids</taxon>
        <taxon>Gentianales</taxon>
        <taxon>Rubiaceae</taxon>
        <taxon>Rubioideae</taxon>
        <taxon>Spermacoceae</taxon>
        <taxon>Hedyotis-Oldenlandia complex</taxon>
        <taxon>Oldenlandia</taxon>
    </lineage>
</organism>
<protein>
    <submittedName>
        <fullName evidence="2">OLC1v1012873C1</fullName>
    </submittedName>
</protein>
<reference evidence="2" key="1">
    <citation type="submission" date="2023-03" db="EMBL/GenBank/DDBJ databases">
        <authorList>
            <person name="Julca I."/>
        </authorList>
    </citation>
    <scope>NUCLEOTIDE SEQUENCE</scope>
</reference>
<proteinExistence type="predicted"/>
<feature type="region of interest" description="Disordered" evidence="1">
    <location>
        <begin position="1"/>
        <end position="50"/>
    </location>
</feature>
<gene>
    <name evidence="2" type="ORF">OLC1_LOCUS19633</name>
</gene>
<accession>A0AAV1E057</accession>